<comment type="caution">
    <text evidence="3">The sequence shown here is derived from an EMBL/GenBank/DDBJ whole genome shotgun (WGS) entry which is preliminary data.</text>
</comment>
<evidence type="ECO:0000256" key="1">
    <source>
        <dbReference type="SAM" id="SignalP"/>
    </source>
</evidence>
<dbReference type="Proteomes" id="UP000573603">
    <property type="component" value="Unassembled WGS sequence"/>
</dbReference>
<protein>
    <recommendedName>
        <fullName evidence="2">Amine oxidase domain-containing protein</fullName>
    </recommendedName>
</protein>
<dbReference type="InterPro" id="IPR036188">
    <property type="entry name" value="FAD/NAD-bd_sf"/>
</dbReference>
<keyword evidence="1" id="KW-0732">Signal</keyword>
<name>A0A8H4ZW34_9HYPO</name>
<dbReference type="GO" id="GO:0016491">
    <property type="term" value="F:oxidoreductase activity"/>
    <property type="evidence" value="ECO:0007669"/>
    <property type="project" value="InterPro"/>
</dbReference>
<evidence type="ECO:0000313" key="4">
    <source>
        <dbReference type="Proteomes" id="UP000573603"/>
    </source>
</evidence>
<dbReference type="EMBL" id="JABEVY010000031">
    <property type="protein sequence ID" value="KAF5253857.1"/>
    <property type="molecule type" value="Genomic_DNA"/>
</dbReference>
<dbReference type="Gene3D" id="3.90.660.10">
    <property type="match status" value="1"/>
</dbReference>
<feature type="domain" description="Amine oxidase" evidence="2">
    <location>
        <begin position="44"/>
        <end position="480"/>
    </location>
</feature>
<reference evidence="3 4" key="1">
    <citation type="journal article" date="2020" name="BMC Genomics">
        <title>Correction to: Identification and distribution of gene clusters required for synthesis of sphingolipid metabolism inhibitors in diverse species of the filamentous fungus Fusarium.</title>
        <authorList>
            <person name="Kim H.S."/>
            <person name="Lohmar J.M."/>
            <person name="Busman M."/>
            <person name="Brown D.W."/>
            <person name="Naumann T.A."/>
            <person name="Divon H.H."/>
            <person name="Lysoe E."/>
            <person name="Uhlig S."/>
            <person name="Proctor R.H."/>
        </authorList>
    </citation>
    <scope>NUCLEOTIDE SEQUENCE [LARGE SCALE GENOMIC DNA]</scope>
    <source>
        <strain evidence="3 4">NRRL 25214</strain>
    </source>
</reference>
<dbReference type="PANTHER" id="PTHR10742:SF313">
    <property type="entry name" value="AMINE OXIDASE"/>
    <property type="match status" value="1"/>
</dbReference>
<sequence length="534" mass="60089">MRYSITQLTAVLTTLSTTAHSAVLPREKQGSCTKTKVAILGAGVAGIAAAQNLTKAGIDQFIIVEHNDYIGGRMRKQSFGKKADGQPYTIEFGANWVEGIGSEATHENPIWQLAKKYDLKSHESDYENYLTFDHKGQTNWSSTIKDLEKIYSKAEAESGRLLLGNLQDTSVRAAIRSAGWRPDKDDMHAQAADWWKWDFESAWTPDESGLIFGVAGGNATFGYFSDVSNLVVDQRGFSTIIQEEAKTFLKNGDARLRLKTTVEGIKYGKDGVTITTDKGDCIQADYAICTFSLGVLQSNTTEFSPPLPDWKQSAIDQFAMGTYTKIFMQFEKAFWDNETQFFLYADPLERGRYPLFQSLNPEGFAPGSNILFGTVTGEQAWRVERQTNNETMEQILDVLRLMFPDKNVTTPTAFTYPRWSTEPWAYGSYSNWPVGMTLEKHQNMRANVERLWFAGEANSAEFFGFLHGAYTEGRDIANKIGNILNGKAGDDEFDMERYENLHGTTFVDEYDEDNGWLFPYDVEGDEDKGEKKVE</sequence>
<accession>A0A8H4ZW34</accession>
<organism evidence="3 4">
    <name type="scientific">Fusarium anthophilum</name>
    <dbReference type="NCBI Taxonomy" id="48485"/>
    <lineage>
        <taxon>Eukaryota</taxon>
        <taxon>Fungi</taxon>
        <taxon>Dikarya</taxon>
        <taxon>Ascomycota</taxon>
        <taxon>Pezizomycotina</taxon>
        <taxon>Sordariomycetes</taxon>
        <taxon>Hypocreomycetidae</taxon>
        <taxon>Hypocreales</taxon>
        <taxon>Nectriaceae</taxon>
        <taxon>Fusarium</taxon>
        <taxon>Fusarium fujikuroi species complex</taxon>
    </lineage>
</organism>
<dbReference type="GO" id="GO:0006598">
    <property type="term" value="P:polyamine catabolic process"/>
    <property type="evidence" value="ECO:0007669"/>
    <property type="project" value="TreeGrafter"/>
</dbReference>
<feature type="signal peptide" evidence="1">
    <location>
        <begin position="1"/>
        <end position="21"/>
    </location>
</feature>
<proteinExistence type="predicted"/>
<dbReference type="SUPFAM" id="SSF54373">
    <property type="entry name" value="FAD-linked reductases, C-terminal domain"/>
    <property type="match status" value="1"/>
</dbReference>
<dbReference type="InterPro" id="IPR050281">
    <property type="entry name" value="Flavin_monoamine_oxidase"/>
</dbReference>
<evidence type="ECO:0000313" key="3">
    <source>
        <dbReference type="EMBL" id="KAF5253857.1"/>
    </source>
</evidence>
<gene>
    <name evidence="3" type="ORF">FANTH_1318</name>
</gene>
<feature type="chain" id="PRO_5034379922" description="Amine oxidase domain-containing protein" evidence="1">
    <location>
        <begin position="22"/>
        <end position="534"/>
    </location>
</feature>
<dbReference type="Gene3D" id="3.50.50.60">
    <property type="entry name" value="FAD/NAD(P)-binding domain"/>
    <property type="match status" value="1"/>
</dbReference>
<evidence type="ECO:0000259" key="2">
    <source>
        <dbReference type="Pfam" id="PF01593"/>
    </source>
</evidence>
<dbReference type="SUPFAM" id="SSF51905">
    <property type="entry name" value="FAD/NAD(P)-binding domain"/>
    <property type="match status" value="1"/>
</dbReference>
<dbReference type="AlphaFoldDB" id="A0A8H4ZW34"/>
<keyword evidence="4" id="KW-1185">Reference proteome</keyword>
<dbReference type="InterPro" id="IPR002937">
    <property type="entry name" value="Amino_oxidase"/>
</dbReference>
<dbReference type="Pfam" id="PF01593">
    <property type="entry name" value="Amino_oxidase"/>
    <property type="match status" value="1"/>
</dbReference>
<dbReference type="PANTHER" id="PTHR10742">
    <property type="entry name" value="FLAVIN MONOAMINE OXIDASE"/>
    <property type="match status" value="1"/>
</dbReference>
<dbReference type="PRINTS" id="PR00420">
    <property type="entry name" value="RNGMNOXGNASE"/>
</dbReference>